<keyword evidence="8" id="KW-0175">Coiled coil</keyword>
<dbReference type="GO" id="GO:0006260">
    <property type="term" value="P:DNA replication"/>
    <property type="evidence" value="ECO:0007669"/>
    <property type="project" value="UniProtKB-KW"/>
</dbReference>
<evidence type="ECO:0000256" key="7">
    <source>
        <dbReference type="ARBA" id="ARBA00049244"/>
    </source>
</evidence>
<gene>
    <name evidence="10" type="primary">dnaE</name>
    <name evidence="10" type="ORF">PORUE0001_1732</name>
</gene>
<dbReference type="InterPro" id="IPR004013">
    <property type="entry name" value="PHP_dom"/>
</dbReference>
<dbReference type="NCBIfam" id="NF004226">
    <property type="entry name" value="PRK05673.1"/>
    <property type="match status" value="1"/>
</dbReference>
<dbReference type="Pfam" id="PF14579">
    <property type="entry name" value="HHH_6"/>
    <property type="match status" value="1"/>
</dbReference>
<accession>C2MCQ0</accession>
<evidence type="ECO:0000256" key="3">
    <source>
        <dbReference type="ARBA" id="ARBA00022679"/>
    </source>
</evidence>
<dbReference type="Gene3D" id="1.10.150.870">
    <property type="match status" value="1"/>
</dbReference>
<dbReference type="Gene3D" id="1.10.10.1600">
    <property type="entry name" value="Bacterial DNA polymerase III alpha subunit, thumb domain"/>
    <property type="match status" value="1"/>
</dbReference>
<dbReference type="Gene3D" id="3.20.20.140">
    <property type="entry name" value="Metal-dependent hydrolases"/>
    <property type="match status" value="1"/>
</dbReference>
<organism evidence="10 11">
    <name type="scientific">Porphyromonas uenonis 60-3</name>
    <dbReference type="NCBI Taxonomy" id="596327"/>
    <lineage>
        <taxon>Bacteria</taxon>
        <taxon>Pseudomonadati</taxon>
        <taxon>Bacteroidota</taxon>
        <taxon>Bacteroidia</taxon>
        <taxon>Bacteroidales</taxon>
        <taxon>Porphyromonadaceae</taxon>
        <taxon>Porphyromonas</taxon>
    </lineage>
</organism>
<feature type="coiled-coil region" evidence="8">
    <location>
        <begin position="81"/>
        <end position="108"/>
    </location>
</feature>
<dbReference type="Pfam" id="PF02811">
    <property type="entry name" value="PHP"/>
    <property type="match status" value="1"/>
</dbReference>
<evidence type="ECO:0000256" key="8">
    <source>
        <dbReference type="SAM" id="Coils"/>
    </source>
</evidence>
<dbReference type="NCBIfam" id="TIGR00594">
    <property type="entry name" value="polc"/>
    <property type="match status" value="1"/>
</dbReference>
<dbReference type="Proteomes" id="UP000003303">
    <property type="component" value="Unassembled WGS sequence"/>
</dbReference>
<dbReference type="OrthoDB" id="9803237at2"/>
<dbReference type="SMART" id="SM00481">
    <property type="entry name" value="POLIIIAc"/>
    <property type="match status" value="1"/>
</dbReference>
<dbReference type="RefSeq" id="WP_007365641.1">
    <property type="nucleotide sequence ID" value="NZ_ACLR01000179.1"/>
</dbReference>
<dbReference type="STRING" id="596327.PORUE0001_1732"/>
<protein>
    <recommendedName>
        <fullName evidence="2">DNA polymerase III subunit alpha</fullName>
        <ecNumber evidence="1">2.7.7.7</ecNumber>
    </recommendedName>
</protein>
<dbReference type="InterPro" id="IPR004805">
    <property type="entry name" value="DnaE2/DnaE/PolC"/>
</dbReference>
<evidence type="ECO:0000256" key="1">
    <source>
        <dbReference type="ARBA" id="ARBA00012417"/>
    </source>
</evidence>
<evidence type="ECO:0000259" key="9">
    <source>
        <dbReference type="SMART" id="SM00481"/>
    </source>
</evidence>
<name>C2MCQ0_9PORP</name>
<dbReference type="InterPro" id="IPR011708">
    <property type="entry name" value="DNA_pol3_alpha_NTPase_dom"/>
</dbReference>
<dbReference type="Pfam" id="PF17657">
    <property type="entry name" value="DNA_pol3_finger"/>
    <property type="match status" value="1"/>
</dbReference>
<dbReference type="SUPFAM" id="SSF89550">
    <property type="entry name" value="PHP domain-like"/>
    <property type="match status" value="1"/>
</dbReference>
<evidence type="ECO:0000256" key="5">
    <source>
        <dbReference type="ARBA" id="ARBA00022705"/>
    </source>
</evidence>
<feature type="domain" description="Polymerase/histidinol phosphatase N-terminal" evidence="9">
    <location>
        <begin position="19"/>
        <end position="128"/>
    </location>
</feature>
<dbReference type="PANTHER" id="PTHR32294">
    <property type="entry name" value="DNA POLYMERASE III SUBUNIT ALPHA"/>
    <property type="match status" value="1"/>
</dbReference>
<keyword evidence="11" id="KW-1185">Reference proteome</keyword>
<reference evidence="10 11" key="1">
    <citation type="submission" date="2009-04" db="EMBL/GenBank/DDBJ databases">
        <authorList>
            <person name="Sebastian Y."/>
            <person name="Madupu R."/>
            <person name="Durkin A.S."/>
            <person name="Torralba M."/>
            <person name="Methe B."/>
            <person name="Sutton G.G."/>
            <person name="Strausberg R.L."/>
            <person name="Nelson K.E."/>
        </authorList>
    </citation>
    <scope>NUCLEOTIDE SEQUENCE [LARGE SCALE GENOMIC DNA]</scope>
    <source>
        <strain evidence="10 11">60-3</strain>
    </source>
</reference>
<dbReference type="Pfam" id="PF07733">
    <property type="entry name" value="DNA_pol3_alpha"/>
    <property type="match status" value="1"/>
</dbReference>
<dbReference type="GO" id="GO:0003887">
    <property type="term" value="F:DNA-directed DNA polymerase activity"/>
    <property type="evidence" value="ECO:0007669"/>
    <property type="project" value="UniProtKB-KW"/>
</dbReference>
<dbReference type="InterPro" id="IPR040982">
    <property type="entry name" value="DNA_pol3_finger"/>
</dbReference>
<dbReference type="InterPro" id="IPR003141">
    <property type="entry name" value="Pol/His_phosphatase_N"/>
</dbReference>
<keyword evidence="3 10" id="KW-0808">Transferase</keyword>
<dbReference type="CDD" id="cd04485">
    <property type="entry name" value="DnaE_OBF"/>
    <property type="match status" value="1"/>
</dbReference>
<dbReference type="InterPro" id="IPR016195">
    <property type="entry name" value="Pol/histidinol_Pase-like"/>
</dbReference>
<keyword evidence="5" id="KW-0235">DNA replication</keyword>
<dbReference type="InterPro" id="IPR029460">
    <property type="entry name" value="DNAPol_HHH"/>
</dbReference>
<evidence type="ECO:0000313" key="10">
    <source>
        <dbReference type="EMBL" id="EEK16462.1"/>
    </source>
</evidence>
<dbReference type="GO" id="GO:0008408">
    <property type="term" value="F:3'-5' exonuclease activity"/>
    <property type="evidence" value="ECO:0007669"/>
    <property type="project" value="InterPro"/>
</dbReference>
<sequence length="1272" mass="142654">MDNTPDTPHSPSAGTRMYVPLHVHSHYSILDGMAPVEKIVDKAVACGMPGIALTDHGAMYGIKNFTNYANDKINGDKLSQIKSLGKQIKELEADAANAEEVARLQEEVKTIERSLFKAIIGCEVYVARRSLELKDKDAKDPDNPTRSIDRSGYHLILLAKNLKGYRNLIKMVSIAWEHGEYYKPRIDKKLLTEHHEGIIASSACLGGEIAQHILHGRLEEARETARWYQETFGEDYYLEIMLHPNSDPLGGQETYQKQQLVAQEVLKIGQELGIKVIATNDTHFLNEEDAEAHDHLICMTTNSPISDPNRMRYTKQEWLKSPEEMTALFADYPDVLENTLEVCDKVEYYSIDHAPLMPHFELPEGFASEDDYLRHLTYEGAKKRYGDPVPPEVQERIDMELGVIQNMGFPGYFLVVQDFIAAARKLGVRVGPGRGSAAGSAVAYCLSITQIEPIKYGLLFERFLNPDRISMPDIDIDFDDKNRWRVLDWVTNKYGRDHVSNIITLTTMATKGAIKGVARVEELPLDQANRLCKLIPDRPPEGVKHLNLEWMVQNNQEFREASVSQNEQLANTIRYARQLEGTASTTGVHACGVIISGPPVSDVVPLSTAIDPDTNERKLVAQYEGKVIEPTGLIKMDFLGLQTLSIINDALENIKVSYGIDLDIDTIPVDDPKTFELYSQGDTVGTFQFESPGMRKYLQQLEPTEFKDLVAMNALYRPGPMDNIPTFIERKHGRQEITYDLPEMEPYLKDTYGITVYQEQVMILSRVLGDFTRGDSDSLRKAMGKKKEKEMAKYRIKFVENGVTKGHPRETLERIYDGWQKFASYAFNKSHSVCYAWVAYQTAYLKAHYPAQFMAALLTCNQNKSDKLTKYLEEVQHMGLEVKGPDVNESFTAFSANKDGVIRFGLGGISHVGLSVAEAIIKERKEQGAYQDVYDFFQRTDLTNCSRRALEALILSGAFDSFGIDREVYFAPIAKSGVSGLSYGKDETFLTALMQYGKILESERTQVQASLFGDSDPSVKLPKPIPPKDVEPWSNLERLTKEQSYIGMYLSAHPLDPYAFAIEYLCNCPASDLAQFAELGLTQLTCAGLVTKVRQGISKKNEPYAIIQIEDASGSGEIPLFGKDYVNFGNFAQEGLAILVKMGVAPSRFDPNRLYRTVQSMQLLSDITEDAFRSIQLTIDLSQGEDAPASDSYEEGADGEEEILDRPNTLEGAIELGNAIKDHPGKTELEITFCSSMVPYTTTMYAPSIEPGKWLLEIVKKYQIQCAVQQAK</sequence>
<dbReference type="EMBL" id="ACLR01000179">
    <property type="protein sequence ID" value="EEK16462.1"/>
    <property type="molecule type" value="Genomic_DNA"/>
</dbReference>
<dbReference type="PANTHER" id="PTHR32294:SF0">
    <property type="entry name" value="DNA POLYMERASE III SUBUNIT ALPHA"/>
    <property type="match status" value="1"/>
</dbReference>
<dbReference type="InterPro" id="IPR041931">
    <property type="entry name" value="DNA_pol3_alpha_thumb_dom"/>
</dbReference>
<dbReference type="EC" id="2.7.7.7" evidence="1"/>
<evidence type="ECO:0000256" key="6">
    <source>
        <dbReference type="ARBA" id="ARBA00022932"/>
    </source>
</evidence>
<keyword evidence="6" id="KW-0239">DNA-directed DNA polymerase</keyword>
<dbReference type="CDD" id="cd12113">
    <property type="entry name" value="PHP_PolIIIA_DnaE3"/>
    <property type="match status" value="1"/>
</dbReference>
<evidence type="ECO:0000313" key="11">
    <source>
        <dbReference type="Proteomes" id="UP000003303"/>
    </source>
</evidence>
<proteinExistence type="predicted"/>
<keyword evidence="4 10" id="KW-0548">Nucleotidyltransferase</keyword>
<evidence type="ECO:0000256" key="2">
    <source>
        <dbReference type="ARBA" id="ARBA00019114"/>
    </source>
</evidence>
<comment type="catalytic activity">
    <reaction evidence="7">
        <text>DNA(n) + a 2'-deoxyribonucleoside 5'-triphosphate = DNA(n+1) + diphosphate</text>
        <dbReference type="Rhea" id="RHEA:22508"/>
        <dbReference type="Rhea" id="RHEA-COMP:17339"/>
        <dbReference type="Rhea" id="RHEA-COMP:17340"/>
        <dbReference type="ChEBI" id="CHEBI:33019"/>
        <dbReference type="ChEBI" id="CHEBI:61560"/>
        <dbReference type="ChEBI" id="CHEBI:173112"/>
        <dbReference type="EC" id="2.7.7.7"/>
    </reaction>
</comment>
<comment type="caution">
    <text evidence="10">The sequence shown here is derived from an EMBL/GenBank/DDBJ whole genome shotgun (WGS) entry which is preliminary data.</text>
</comment>
<dbReference type="AlphaFoldDB" id="C2MCQ0"/>
<dbReference type="eggNOG" id="COG0587">
    <property type="taxonomic scope" value="Bacteria"/>
</dbReference>
<evidence type="ECO:0000256" key="4">
    <source>
        <dbReference type="ARBA" id="ARBA00022695"/>
    </source>
</evidence>